<name>A0A143PQX5_LUTPR</name>
<dbReference type="InterPro" id="IPR001584">
    <property type="entry name" value="Integrase_cat-core"/>
</dbReference>
<dbReference type="Pfam" id="PF13683">
    <property type="entry name" value="rve_3"/>
    <property type="match status" value="1"/>
</dbReference>
<evidence type="ECO:0000313" key="3">
    <source>
        <dbReference type="Proteomes" id="UP000076079"/>
    </source>
</evidence>
<accession>A0A143PQX5</accession>
<protein>
    <recommendedName>
        <fullName evidence="1">Integrase catalytic domain-containing protein</fullName>
    </recommendedName>
</protein>
<dbReference type="AlphaFoldDB" id="A0A143PQX5"/>
<dbReference type="STRING" id="1855912.LuPra_04074"/>
<organism evidence="2 3">
    <name type="scientific">Luteitalea pratensis</name>
    <dbReference type="NCBI Taxonomy" id="1855912"/>
    <lineage>
        <taxon>Bacteria</taxon>
        <taxon>Pseudomonadati</taxon>
        <taxon>Acidobacteriota</taxon>
        <taxon>Vicinamibacteria</taxon>
        <taxon>Vicinamibacterales</taxon>
        <taxon>Vicinamibacteraceae</taxon>
        <taxon>Luteitalea</taxon>
    </lineage>
</organism>
<dbReference type="EMBL" id="CP015136">
    <property type="protein sequence ID" value="AMY10831.1"/>
    <property type="molecule type" value="Genomic_DNA"/>
</dbReference>
<reference evidence="3" key="2">
    <citation type="submission" date="2016-04" db="EMBL/GenBank/DDBJ databases">
        <title>First Complete Genome Sequence of a Subdivision 6 Acidobacterium.</title>
        <authorList>
            <person name="Huang S."/>
            <person name="Vieira S."/>
            <person name="Bunk B."/>
            <person name="Riedel T."/>
            <person name="Sproeer C."/>
            <person name="Overmann J."/>
        </authorList>
    </citation>
    <scope>NUCLEOTIDE SEQUENCE [LARGE SCALE GENOMIC DNA]</scope>
    <source>
        <strain evidence="3">DSM 100886 HEG_-6_39</strain>
    </source>
</reference>
<gene>
    <name evidence="2" type="ORF">LuPra_04074</name>
</gene>
<reference evidence="2 3" key="1">
    <citation type="journal article" date="2016" name="Genome Announc.">
        <title>First Complete Genome Sequence of a Subdivision 6 Acidobacterium Strain.</title>
        <authorList>
            <person name="Huang S."/>
            <person name="Vieira S."/>
            <person name="Bunk B."/>
            <person name="Riedel T."/>
            <person name="Sproer C."/>
            <person name="Overmann J."/>
        </authorList>
    </citation>
    <scope>NUCLEOTIDE SEQUENCE [LARGE SCALE GENOMIC DNA]</scope>
    <source>
        <strain evidence="3">DSM 100886 HEG_-6_39</strain>
    </source>
</reference>
<dbReference type="GO" id="GO:0015074">
    <property type="term" value="P:DNA integration"/>
    <property type="evidence" value="ECO:0007669"/>
    <property type="project" value="InterPro"/>
</dbReference>
<dbReference type="SUPFAM" id="SSF53098">
    <property type="entry name" value="Ribonuclease H-like"/>
    <property type="match status" value="1"/>
</dbReference>
<feature type="domain" description="Integrase catalytic" evidence="1">
    <location>
        <begin position="8"/>
        <end position="59"/>
    </location>
</feature>
<dbReference type="InterPro" id="IPR012337">
    <property type="entry name" value="RNaseH-like_sf"/>
</dbReference>
<sequence length="104" mass="11919">MTELKFSNSMIEAWWRSLKHHWLFLYALDSVATVRRLVAFYVDEHNRVLPHSAFRGQTPDEMYFGTGDAISAELASRADAARRARLKENRAMTCETCPVLNATV</sequence>
<keyword evidence="3" id="KW-1185">Reference proteome</keyword>
<dbReference type="Proteomes" id="UP000076079">
    <property type="component" value="Chromosome"/>
</dbReference>
<proteinExistence type="predicted"/>
<evidence type="ECO:0000259" key="1">
    <source>
        <dbReference type="Pfam" id="PF13683"/>
    </source>
</evidence>
<dbReference type="KEGG" id="abac:LuPra_04074"/>
<evidence type="ECO:0000313" key="2">
    <source>
        <dbReference type="EMBL" id="AMY10831.1"/>
    </source>
</evidence>